<proteinExistence type="predicted"/>
<accession>A0A6M3LFB9</accession>
<evidence type="ECO:0000313" key="1">
    <source>
        <dbReference type="EMBL" id="QJA91785.1"/>
    </source>
</evidence>
<dbReference type="EMBL" id="MT143013">
    <property type="protein sequence ID" value="QJA91785.1"/>
    <property type="molecule type" value="Genomic_DNA"/>
</dbReference>
<name>A0A6M3LFB9_9ZZZZ</name>
<organism evidence="1">
    <name type="scientific">viral metagenome</name>
    <dbReference type="NCBI Taxonomy" id="1070528"/>
    <lineage>
        <taxon>unclassified sequences</taxon>
        <taxon>metagenomes</taxon>
        <taxon>organismal metagenomes</taxon>
    </lineage>
</organism>
<dbReference type="InterPro" id="IPR038765">
    <property type="entry name" value="Papain-like_cys_pep_sf"/>
</dbReference>
<dbReference type="Gene3D" id="3.90.1720.10">
    <property type="entry name" value="endopeptidase domain like (from Nostoc punctiforme)"/>
    <property type="match status" value="1"/>
</dbReference>
<protein>
    <submittedName>
        <fullName evidence="1">Putative peptidase</fullName>
    </submittedName>
</protein>
<reference evidence="1" key="1">
    <citation type="submission" date="2020-03" db="EMBL/GenBank/DDBJ databases">
        <title>The deep terrestrial virosphere.</title>
        <authorList>
            <person name="Holmfeldt K."/>
            <person name="Nilsson E."/>
            <person name="Simone D."/>
            <person name="Lopez-Fernandez M."/>
            <person name="Wu X."/>
            <person name="de Brujin I."/>
            <person name="Lundin D."/>
            <person name="Andersson A."/>
            <person name="Bertilsson S."/>
            <person name="Dopson M."/>
        </authorList>
    </citation>
    <scope>NUCLEOTIDE SEQUENCE</scope>
    <source>
        <strain evidence="1">MM415B03258</strain>
    </source>
</reference>
<sequence length="212" mass="24191">MKDLLYIPYEKARPLIQEGDVLLVRGNRWFSFFIKKFTQSPYSHVALASWHNGNDKTESILEIVEFRLFIGGASRNLSRVVDKKHKLIDVYRPSPHRCDLEYRPDNGVLINETTYDGKAVTNTMRELTALPYSILKIGLFARGYSFGLRFLSNLNIISDDTLRQSTSHVCSTSVAYSMNANGYDLVKNKADLRTEPGDLSKSPLLNYLFTIE</sequence>
<dbReference type="AlphaFoldDB" id="A0A6M3LFB9"/>
<dbReference type="SUPFAM" id="SSF54001">
    <property type="entry name" value="Cysteine proteinases"/>
    <property type="match status" value="1"/>
</dbReference>
<gene>
    <name evidence="1" type="ORF">MM415B03258_0006</name>
</gene>